<feature type="transmembrane region" description="Helical" evidence="6">
    <location>
        <begin position="316"/>
        <end position="336"/>
    </location>
</feature>
<evidence type="ECO:0000256" key="3">
    <source>
        <dbReference type="ARBA" id="ARBA00022692"/>
    </source>
</evidence>
<protein>
    <submittedName>
        <fullName evidence="8">MFS transporter</fullName>
    </submittedName>
</protein>
<feature type="transmembrane region" description="Helical" evidence="6">
    <location>
        <begin position="382"/>
        <end position="404"/>
    </location>
</feature>
<feature type="transmembrane region" description="Helical" evidence="6">
    <location>
        <begin position="62"/>
        <end position="81"/>
    </location>
</feature>
<dbReference type="SUPFAM" id="SSF103473">
    <property type="entry name" value="MFS general substrate transporter"/>
    <property type="match status" value="1"/>
</dbReference>
<feature type="transmembrane region" description="Helical" evidence="6">
    <location>
        <begin position="348"/>
        <end position="370"/>
    </location>
</feature>
<dbReference type="PANTHER" id="PTHR43124">
    <property type="entry name" value="PURINE EFFLUX PUMP PBUE"/>
    <property type="match status" value="1"/>
</dbReference>
<evidence type="ECO:0000256" key="1">
    <source>
        <dbReference type="ARBA" id="ARBA00004651"/>
    </source>
</evidence>
<dbReference type="Proteomes" id="UP000262621">
    <property type="component" value="Unassembled WGS sequence"/>
</dbReference>
<evidence type="ECO:0000256" key="4">
    <source>
        <dbReference type="ARBA" id="ARBA00022989"/>
    </source>
</evidence>
<sequence>MREGVVRGEAVEVSSSAARWSRHGPRGVASVVVGMVAASIAPFLVGTMSVQIGATFDFTARDIALGVACYYLTSAVISPFGGRLVGRLGTELALRLACAGCTLGLVVAATAVSASGVVLALALLGLPNSLVQPASNQVLASVTSVRRQGLSFGLVQSAIPVATLLSGVLLGIFGQGASWRTAFWLVAALTVVGQFVITKGPTAAGPSRRGKPEQGPDDAPVGGRTFMVALVAGGLLASLAAATLPAFVAVTGQGSGLGPAAVATAQVVGSLACIVARVSFTWRGAVLGGPRLLSGVTCLLLFGAGGYLLLGTGTAWVFGLGAVLAYACGWGWNGIFNLSLTRARPGRIAASTGLAQAGIFGGGVLGPLAFVAVGRNGGYTSAWSFMALVAVAAAVLVGFAGHRWSRDKACSERREMNGR</sequence>
<dbReference type="GO" id="GO:0022857">
    <property type="term" value="F:transmembrane transporter activity"/>
    <property type="evidence" value="ECO:0007669"/>
    <property type="project" value="InterPro"/>
</dbReference>
<name>A0A372FYL6_9ACTN</name>
<gene>
    <name evidence="8" type="ORF">D0Q02_14815</name>
</gene>
<feature type="transmembrane region" description="Helical" evidence="6">
    <location>
        <begin position="28"/>
        <end position="50"/>
    </location>
</feature>
<dbReference type="InterPro" id="IPR036259">
    <property type="entry name" value="MFS_trans_sf"/>
</dbReference>
<feature type="transmembrane region" description="Helical" evidence="6">
    <location>
        <begin position="154"/>
        <end position="176"/>
    </location>
</feature>
<evidence type="ECO:0000313" key="9">
    <source>
        <dbReference type="Proteomes" id="UP000262621"/>
    </source>
</evidence>
<dbReference type="Pfam" id="PF07690">
    <property type="entry name" value="MFS_1"/>
    <property type="match status" value="1"/>
</dbReference>
<dbReference type="GO" id="GO:0005886">
    <property type="term" value="C:plasma membrane"/>
    <property type="evidence" value="ECO:0007669"/>
    <property type="project" value="UniProtKB-SubCell"/>
</dbReference>
<comment type="subcellular location">
    <subcellularLocation>
        <location evidence="1">Cell membrane</location>
        <topology evidence="1">Multi-pass membrane protein</topology>
    </subcellularLocation>
</comment>
<evidence type="ECO:0000313" key="8">
    <source>
        <dbReference type="EMBL" id="RFS45872.1"/>
    </source>
</evidence>
<accession>A0A372FYL6</accession>
<evidence type="ECO:0000256" key="2">
    <source>
        <dbReference type="ARBA" id="ARBA00022475"/>
    </source>
</evidence>
<keyword evidence="4 6" id="KW-1133">Transmembrane helix</keyword>
<feature type="transmembrane region" description="Helical" evidence="6">
    <location>
        <begin position="292"/>
        <end position="310"/>
    </location>
</feature>
<keyword evidence="5 6" id="KW-0472">Membrane</keyword>
<dbReference type="PANTHER" id="PTHR43124:SF3">
    <property type="entry name" value="CHLORAMPHENICOL EFFLUX PUMP RV0191"/>
    <property type="match status" value="1"/>
</dbReference>
<evidence type="ECO:0000259" key="7">
    <source>
        <dbReference type="PROSITE" id="PS50850"/>
    </source>
</evidence>
<organism evidence="8 9">
    <name type="scientific">Micromonospora craniellae</name>
    <dbReference type="NCBI Taxonomy" id="2294034"/>
    <lineage>
        <taxon>Bacteria</taxon>
        <taxon>Bacillati</taxon>
        <taxon>Actinomycetota</taxon>
        <taxon>Actinomycetes</taxon>
        <taxon>Micromonosporales</taxon>
        <taxon>Micromonosporaceae</taxon>
        <taxon>Micromonospora</taxon>
    </lineage>
</organism>
<keyword evidence="9" id="KW-1185">Reference proteome</keyword>
<dbReference type="InterPro" id="IPR011701">
    <property type="entry name" value="MFS"/>
</dbReference>
<reference evidence="8 9" key="1">
    <citation type="submission" date="2018-08" db="EMBL/GenBank/DDBJ databases">
        <title>Verrucosispora craniellae sp. nov., isolated from a marine sponge in the South China Sea.</title>
        <authorList>
            <person name="Li L."/>
            <person name="Lin H.W."/>
        </authorList>
    </citation>
    <scope>NUCLEOTIDE SEQUENCE [LARGE SCALE GENOMIC DNA]</scope>
    <source>
        <strain evidence="8 9">LHW63014</strain>
    </source>
</reference>
<feature type="domain" description="Major facilitator superfamily (MFS) profile" evidence="7">
    <location>
        <begin position="27"/>
        <end position="405"/>
    </location>
</feature>
<keyword evidence="2" id="KW-1003">Cell membrane</keyword>
<dbReference type="InterPro" id="IPR020846">
    <property type="entry name" value="MFS_dom"/>
</dbReference>
<dbReference type="AlphaFoldDB" id="A0A372FYL6"/>
<feature type="transmembrane region" description="Helical" evidence="6">
    <location>
        <begin position="225"/>
        <end position="248"/>
    </location>
</feature>
<dbReference type="RefSeq" id="WP_117228564.1">
    <property type="nucleotide sequence ID" value="NZ_CP061725.1"/>
</dbReference>
<feature type="transmembrane region" description="Helical" evidence="6">
    <location>
        <begin position="260"/>
        <end position="280"/>
    </location>
</feature>
<dbReference type="CDD" id="cd06174">
    <property type="entry name" value="MFS"/>
    <property type="match status" value="1"/>
</dbReference>
<dbReference type="PROSITE" id="PS50850">
    <property type="entry name" value="MFS"/>
    <property type="match status" value="1"/>
</dbReference>
<evidence type="ECO:0000256" key="6">
    <source>
        <dbReference type="SAM" id="Phobius"/>
    </source>
</evidence>
<dbReference type="Gene3D" id="1.20.1250.20">
    <property type="entry name" value="MFS general substrate transporter like domains"/>
    <property type="match status" value="1"/>
</dbReference>
<comment type="caution">
    <text evidence="8">The sequence shown here is derived from an EMBL/GenBank/DDBJ whole genome shotgun (WGS) entry which is preliminary data.</text>
</comment>
<dbReference type="EMBL" id="QVFU01000013">
    <property type="protein sequence ID" value="RFS45872.1"/>
    <property type="molecule type" value="Genomic_DNA"/>
</dbReference>
<evidence type="ECO:0000256" key="5">
    <source>
        <dbReference type="ARBA" id="ARBA00023136"/>
    </source>
</evidence>
<proteinExistence type="predicted"/>
<feature type="transmembrane region" description="Helical" evidence="6">
    <location>
        <begin position="93"/>
        <end position="126"/>
    </location>
</feature>
<keyword evidence="3 6" id="KW-0812">Transmembrane</keyword>
<dbReference type="InterPro" id="IPR050189">
    <property type="entry name" value="MFS_Efflux_Transporters"/>
</dbReference>